<comment type="cofactor">
    <cofactor evidence="1">
        <name>Mg(2+)</name>
        <dbReference type="ChEBI" id="CHEBI:18420"/>
    </cofactor>
</comment>
<reference evidence="5" key="1">
    <citation type="journal article" date="2019" name="Int. J. Syst. Evol. Microbiol.">
        <title>The Global Catalogue of Microorganisms (GCM) 10K type strain sequencing project: providing services to taxonomists for standard genome sequencing and annotation.</title>
        <authorList>
            <consortium name="The Broad Institute Genomics Platform"/>
            <consortium name="The Broad Institute Genome Sequencing Center for Infectious Disease"/>
            <person name="Wu L."/>
            <person name="Ma J."/>
        </authorList>
    </citation>
    <scope>NUCLEOTIDE SEQUENCE [LARGE SCALE GENOMIC DNA]</scope>
    <source>
        <strain evidence="5">JCM 1407</strain>
    </source>
</reference>
<evidence type="ECO:0000313" key="5">
    <source>
        <dbReference type="Proteomes" id="UP001501510"/>
    </source>
</evidence>
<dbReference type="Gene3D" id="3.90.79.10">
    <property type="entry name" value="Nucleoside Triphosphate Pyrophosphohydrolase"/>
    <property type="match status" value="1"/>
</dbReference>
<dbReference type="InterPro" id="IPR015797">
    <property type="entry name" value="NUDIX_hydrolase-like_dom_sf"/>
</dbReference>
<comment type="caution">
    <text evidence="4">The sequence shown here is derived from an EMBL/GenBank/DDBJ whole genome shotgun (WGS) entry which is preliminary data.</text>
</comment>
<dbReference type="GO" id="GO:0016787">
    <property type="term" value="F:hydrolase activity"/>
    <property type="evidence" value="ECO:0007669"/>
    <property type="project" value="UniProtKB-KW"/>
</dbReference>
<dbReference type="PANTHER" id="PTHR11839:SF18">
    <property type="entry name" value="NUDIX HYDROLASE DOMAIN-CONTAINING PROTEIN"/>
    <property type="match status" value="1"/>
</dbReference>
<dbReference type="Proteomes" id="UP001501510">
    <property type="component" value="Unassembled WGS sequence"/>
</dbReference>
<keyword evidence="2 4" id="KW-0378">Hydrolase</keyword>
<evidence type="ECO:0000259" key="3">
    <source>
        <dbReference type="PROSITE" id="PS51462"/>
    </source>
</evidence>
<sequence>MDFFEKTLEEKDIYKGKIIDVKVQKVKLPNGKESKREIVRHQGGVAVIAYKNEKEIFMVKQFRKPIDMEILEIPAGKIEKGEDKKICAERELEEEIGYKAKKWTYMGKVVTSPGFCDEYIYLYKAENLYKGEDGLNDEDEFIDIIEVKVDEIRELIKKGKIIDAKSICAMAMEKIY</sequence>
<keyword evidence="5" id="KW-1185">Reference proteome</keyword>
<dbReference type="SUPFAM" id="SSF55811">
    <property type="entry name" value="Nudix"/>
    <property type="match status" value="1"/>
</dbReference>
<dbReference type="CDD" id="cd03424">
    <property type="entry name" value="NUDIX_ADPRase_Nudt5_UGPPase_Nudt14"/>
    <property type="match status" value="1"/>
</dbReference>
<dbReference type="PROSITE" id="PS00893">
    <property type="entry name" value="NUDIX_BOX"/>
    <property type="match status" value="1"/>
</dbReference>
<dbReference type="RefSeq" id="WP_343762275.1">
    <property type="nucleotide sequence ID" value="NZ_BAAACG010000010.1"/>
</dbReference>
<gene>
    <name evidence="4" type="ORF">GCM10008906_27190</name>
</gene>
<accession>A0ABP3UW11</accession>
<feature type="domain" description="Nudix hydrolase" evidence="3">
    <location>
        <begin position="39"/>
        <end position="169"/>
    </location>
</feature>
<organism evidence="4 5">
    <name type="scientific">Clostridium oceanicum</name>
    <dbReference type="NCBI Taxonomy" id="1543"/>
    <lineage>
        <taxon>Bacteria</taxon>
        <taxon>Bacillati</taxon>
        <taxon>Bacillota</taxon>
        <taxon>Clostridia</taxon>
        <taxon>Eubacteriales</taxon>
        <taxon>Clostridiaceae</taxon>
        <taxon>Clostridium</taxon>
    </lineage>
</organism>
<dbReference type="PROSITE" id="PS51462">
    <property type="entry name" value="NUDIX"/>
    <property type="match status" value="1"/>
</dbReference>
<evidence type="ECO:0000256" key="2">
    <source>
        <dbReference type="ARBA" id="ARBA00022801"/>
    </source>
</evidence>
<protein>
    <submittedName>
        <fullName evidence="4">NUDIX hydrolase</fullName>
    </submittedName>
</protein>
<dbReference type="PANTHER" id="PTHR11839">
    <property type="entry name" value="UDP/ADP-SUGAR PYROPHOSPHATASE"/>
    <property type="match status" value="1"/>
</dbReference>
<dbReference type="Pfam" id="PF00293">
    <property type="entry name" value="NUDIX"/>
    <property type="match status" value="1"/>
</dbReference>
<dbReference type="EMBL" id="BAAACG010000010">
    <property type="protein sequence ID" value="GAA0743420.1"/>
    <property type="molecule type" value="Genomic_DNA"/>
</dbReference>
<evidence type="ECO:0000256" key="1">
    <source>
        <dbReference type="ARBA" id="ARBA00001946"/>
    </source>
</evidence>
<dbReference type="InterPro" id="IPR000086">
    <property type="entry name" value="NUDIX_hydrolase_dom"/>
</dbReference>
<name>A0ABP3UW11_9CLOT</name>
<evidence type="ECO:0000313" key="4">
    <source>
        <dbReference type="EMBL" id="GAA0743420.1"/>
    </source>
</evidence>
<dbReference type="InterPro" id="IPR020084">
    <property type="entry name" value="NUDIX_hydrolase_CS"/>
</dbReference>
<proteinExistence type="predicted"/>